<dbReference type="Proteomes" id="UP000189670">
    <property type="component" value="Unassembled WGS sequence"/>
</dbReference>
<dbReference type="SUPFAM" id="SSF51569">
    <property type="entry name" value="Aldolase"/>
    <property type="match status" value="1"/>
</dbReference>
<reference evidence="3" key="1">
    <citation type="submission" date="2012-11" db="EMBL/GenBank/DDBJ databases">
        <authorList>
            <person name="Lucero-Rivera Y.E."/>
            <person name="Tovar-Ramirez D."/>
        </authorList>
    </citation>
    <scope>NUCLEOTIDE SEQUENCE [LARGE SCALE GENOMIC DNA]</scope>
    <source>
        <strain evidence="3">Araruama</strain>
    </source>
</reference>
<evidence type="ECO:0000259" key="1">
    <source>
        <dbReference type="PROSITE" id="PS50844"/>
    </source>
</evidence>
<comment type="caution">
    <text evidence="2">The sequence shown here is derived from an EMBL/GenBank/DDBJ whole genome shotgun (WGS) entry which is preliminary data.</text>
</comment>
<evidence type="ECO:0000313" key="2">
    <source>
        <dbReference type="EMBL" id="ETR71594.1"/>
    </source>
</evidence>
<dbReference type="PANTHER" id="PTHR42966:SF1">
    <property type="entry name" value="SIALIC ACID SYNTHASE"/>
    <property type="match status" value="1"/>
</dbReference>
<dbReference type="AlphaFoldDB" id="A0A1V1P9Z0"/>
<evidence type="ECO:0000313" key="3">
    <source>
        <dbReference type="Proteomes" id="UP000189670"/>
    </source>
</evidence>
<accession>A0A1V1P9Z0</accession>
<dbReference type="InterPro" id="IPR006190">
    <property type="entry name" value="SAF_AFP_Neu5Ac"/>
</dbReference>
<gene>
    <name evidence="2" type="ORF">OMM_02370</name>
</gene>
<sequence length="194" mass="21890">MLLSTGMSYHSEVMFALNKIYSYNKDVILMQCSADYPLKDEDVNLSVLNSFNESFDMLLGYSDHSFGIGAAPYAVAMGAKVIEKHFTIDKTMKGPDHSASLSPEELKQFVQQIRQVEVYLGNPIKMPAFSEIHNRELLQKKLVASRVIQKGENFSDQNVIAKRTGGKGISPLYYENVFGRMANKYYNVNDVIEI</sequence>
<dbReference type="Pfam" id="PF03102">
    <property type="entry name" value="NeuB"/>
    <property type="match status" value="1"/>
</dbReference>
<dbReference type="InterPro" id="IPR013785">
    <property type="entry name" value="Aldolase_TIM"/>
</dbReference>
<dbReference type="InterPro" id="IPR013132">
    <property type="entry name" value="PseI/NeuA/B-like_N"/>
</dbReference>
<dbReference type="PROSITE" id="PS50844">
    <property type="entry name" value="AFP_LIKE"/>
    <property type="match status" value="1"/>
</dbReference>
<proteinExistence type="predicted"/>
<dbReference type="Gene3D" id="3.20.20.70">
    <property type="entry name" value="Aldolase class I"/>
    <property type="match status" value="1"/>
</dbReference>
<dbReference type="InterPro" id="IPR036732">
    <property type="entry name" value="AFP_Neu5c_C_sf"/>
</dbReference>
<name>A0A1V1P9Z0_9BACT</name>
<protein>
    <submittedName>
        <fullName evidence="2">N-acetylneuraminate synthase</fullName>
    </submittedName>
</protein>
<dbReference type="GO" id="GO:0016051">
    <property type="term" value="P:carbohydrate biosynthetic process"/>
    <property type="evidence" value="ECO:0007669"/>
    <property type="project" value="InterPro"/>
</dbReference>
<dbReference type="CDD" id="cd11615">
    <property type="entry name" value="SAF_NeuB_like"/>
    <property type="match status" value="1"/>
</dbReference>
<dbReference type="PANTHER" id="PTHR42966">
    <property type="entry name" value="N-ACETYLNEURAMINATE SYNTHASE"/>
    <property type="match status" value="1"/>
</dbReference>
<organism evidence="2 3">
    <name type="scientific">Candidatus Magnetoglobus multicellularis str. Araruama</name>
    <dbReference type="NCBI Taxonomy" id="890399"/>
    <lineage>
        <taxon>Bacteria</taxon>
        <taxon>Pseudomonadati</taxon>
        <taxon>Thermodesulfobacteriota</taxon>
        <taxon>Desulfobacteria</taxon>
        <taxon>Desulfobacterales</taxon>
        <taxon>Desulfobacteraceae</taxon>
        <taxon>Candidatus Magnetoglobus</taxon>
    </lineage>
</organism>
<dbReference type="InterPro" id="IPR057736">
    <property type="entry name" value="SAF_PseI/NeuA/NeuB"/>
</dbReference>
<dbReference type="SUPFAM" id="SSF51269">
    <property type="entry name" value="AFP III-like domain"/>
    <property type="match status" value="1"/>
</dbReference>
<dbReference type="EMBL" id="ATBP01000249">
    <property type="protein sequence ID" value="ETR71594.1"/>
    <property type="molecule type" value="Genomic_DNA"/>
</dbReference>
<dbReference type="InterPro" id="IPR051690">
    <property type="entry name" value="PseI-like"/>
</dbReference>
<dbReference type="GO" id="GO:0047444">
    <property type="term" value="F:N-acylneuraminate-9-phosphate synthase activity"/>
    <property type="evidence" value="ECO:0007669"/>
    <property type="project" value="TreeGrafter"/>
</dbReference>
<feature type="domain" description="AFP-like" evidence="1">
    <location>
        <begin position="141"/>
        <end position="194"/>
    </location>
</feature>
<dbReference type="Gene3D" id="3.90.1210.10">
    <property type="entry name" value="Antifreeze-like/N-acetylneuraminic acid synthase C-terminal domain"/>
    <property type="match status" value="1"/>
</dbReference>